<dbReference type="Gene3D" id="3.40.50.300">
    <property type="entry name" value="P-loop containing nucleotide triphosphate hydrolases"/>
    <property type="match status" value="1"/>
</dbReference>
<feature type="region of interest" description="Disordered" evidence="5">
    <location>
        <begin position="24"/>
        <end position="46"/>
    </location>
</feature>
<protein>
    <submittedName>
        <fullName evidence="7">ABC transporter ATP-binding protein</fullName>
    </submittedName>
</protein>
<proteinExistence type="inferred from homology"/>
<comment type="similarity">
    <text evidence="1">Belongs to the ABC transporter superfamily.</text>
</comment>
<dbReference type="SUPFAM" id="SSF52540">
    <property type="entry name" value="P-loop containing nucleoside triphosphate hydrolases"/>
    <property type="match status" value="1"/>
</dbReference>
<dbReference type="InterPro" id="IPR003593">
    <property type="entry name" value="AAA+_ATPase"/>
</dbReference>
<gene>
    <name evidence="7" type="ORF">FAA86_02710</name>
</gene>
<evidence type="ECO:0000259" key="6">
    <source>
        <dbReference type="PROSITE" id="PS50893"/>
    </source>
</evidence>
<dbReference type="EMBL" id="STGU01000001">
    <property type="protein sequence ID" value="THV39292.1"/>
    <property type="molecule type" value="Genomic_DNA"/>
</dbReference>
<dbReference type="InterPro" id="IPR027417">
    <property type="entry name" value="P-loop_NTPase"/>
</dbReference>
<dbReference type="GO" id="GO:0016887">
    <property type="term" value="F:ATP hydrolysis activity"/>
    <property type="evidence" value="ECO:0007669"/>
    <property type="project" value="InterPro"/>
</dbReference>
<evidence type="ECO:0000313" key="8">
    <source>
        <dbReference type="Proteomes" id="UP000307378"/>
    </source>
</evidence>
<feature type="domain" description="ABC transporter" evidence="6">
    <location>
        <begin position="83"/>
        <end position="310"/>
    </location>
</feature>
<evidence type="ECO:0000256" key="2">
    <source>
        <dbReference type="ARBA" id="ARBA00022448"/>
    </source>
</evidence>
<accession>A0A4S8Q942</accession>
<comment type="caution">
    <text evidence="7">The sequence shown here is derived from an EMBL/GenBank/DDBJ whole genome shotgun (WGS) entry which is preliminary data.</text>
</comment>
<dbReference type="PANTHER" id="PTHR43335:SF4">
    <property type="entry name" value="ABC TRANSPORTER, ATP-BINDING PROTEIN"/>
    <property type="match status" value="1"/>
</dbReference>
<name>A0A4S8Q942_9HYPH</name>
<dbReference type="PROSITE" id="PS00211">
    <property type="entry name" value="ABC_TRANSPORTER_1"/>
    <property type="match status" value="1"/>
</dbReference>
<dbReference type="AlphaFoldDB" id="A0A4S8Q942"/>
<keyword evidence="2" id="KW-0813">Transport</keyword>
<keyword evidence="3" id="KW-0547">Nucleotide-binding</keyword>
<evidence type="ECO:0000256" key="5">
    <source>
        <dbReference type="SAM" id="MobiDB-lite"/>
    </source>
</evidence>
<dbReference type="PROSITE" id="PS50893">
    <property type="entry name" value="ABC_TRANSPORTER_2"/>
    <property type="match status" value="1"/>
</dbReference>
<dbReference type="InterPro" id="IPR003439">
    <property type="entry name" value="ABC_transporter-like_ATP-bd"/>
</dbReference>
<dbReference type="Pfam" id="PF00005">
    <property type="entry name" value="ABC_tran"/>
    <property type="match status" value="1"/>
</dbReference>
<dbReference type="GO" id="GO:0005524">
    <property type="term" value="F:ATP binding"/>
    <property type="evidence" value="ECO:0007669"/>
    <property type="project" value="UniProtKB-KW"/>
</dbReference>
<evidence type="ECO:0000256" key="4">
    <source>
        <dbReference type="ARBA" id="ARBA00022840"/>
    </source>
</evidence>
<dbReference type="PANTHER" id="PTHR43335">
    <property type="entry name" value="ABC TRANSPORTER, ATP-BINDING PROTEIN"/>
    <property type="match status" value="1"/>
</dbReference>
<keyword evidence="4 7" id="KW-0067">ATP-binding</keyword>
<evidence type="ECO:0000313" key="7">
    <source>
        <dbReference type="EMBL" id="THV39292.1"/>
    </source>
</evidence>
<dbReference type="Proteomes" id="UP000307378">
    <property type="component" value="Unassembled WGS sequence"/>
</dbReference>
<dbReference type="SMART" id="SM00382">
    <property type="entry name" value="AAA"/>
    <property type="match status" value="1"/>
</dbReference>
<organism evidence="7 8">
    <name type="scientific">Rhizobium rosettiformans W3</name>
    <dbReference type="NCBI Taxonomy" id="538378"/>
    <lineage>
        <taxon>Bacteria</taxon>
        <taxon>Pseudomonadati</taxon>
        <taxon>Pseudomonadota</taxon>
        <taxon>Alphaproteobacteria</taxon>
        <taxon>Hyphomicrobiales</taxon>
        <taxon>Rhizobiaceae</taxon>
        <taxon>Rhizobium/Agrobacterium group</taxon>
        <taxon>Rhizobium</taxon>
    </lineage>
</organism>
<sequence length="375" mass="40395">MGGAVACRACELRRACLSLKQSAGRSPADFSFHGDHQLSGKRAPSVRSATDRLIRQEQGDRMSLQAQNVARSNADDPGSEAAVAFLSVSKAFGRGGGLVQALDGLSLSIPRGVVYGLLGPNGAGKSTLLRILAGLLRPDRGEVQIFGETASPRQRARLGMLIESPSFYPFLSAREHLQMLARARGTLSLVEPVLQRIGLQAAADKAVSGYSLGMKQRLGIGCALIGQPEAIVLDEPTNGLDPDGILEMRALIHDLAHRDSLTVLLSSHLLDEVERVCDRVAILQRGVLIAEGAVADLLDRDGRFWLKVEAPEVLLARLGDKAEAGDDGVYVRIERAEVPDLIQSLAQAGVRIHEAKWIKPDLETVFLSETREARR</sequence>
<reference evidence="7 8" key="1">
    <citation type="submission" date="2019-04" db="EMBL/GenBank/DDBJ databases">
        <title>genome sequence of strain W3.</title>
        <authorList>
            <person name="Gao J."/>
            <person name="Sun J."/>
        </authorList>
    </citation>
    <scope>NUCLEOTIDE SEQUENCE [LARGE SCALE GENOMIC DNA]</scope>
    <source>
        <strain evidence="7 8">W3</strain>
    </source>
</reference>
<evidence type="ECO:0000256" key="1">
    <source>
        <dbReference type="ARBA" id="ARBA00005417"/>
    </source>
</evidence>
<evidence type="ECO:0000256" key="3">
    <source>
        <dbReference type="ARBA" id="ARBA00022741"/>
    </source>
</evidence>
<dbReference type="InterPro" id="IPR017871">
    <property type="entry name" value="ABC_transporter-like_CS"/>
</dbReference>